<feature type="region of interest" description="Disordered" evidence="1">
    <location>
        <begin position="305"/>
        <end position="359"/>
    </location>
</feature>
<dbReference type="AlphaFoldDB" id="A0A383W7S0"/>
<dbReference type="InterPro" id="IPR029063">
    <property type="entry name" value="SAM-dependent_MTases_sf"/>
</dbReference>
<evidence type="ECO:0000256" key="1">
    <source>
        <dbReference type="SAM" id="MobiDB-lite"/>
    </source>
</evidence>
<dbReference type="Gene3D" id="3.40.50.150">
    <property type="entry name" value="Vaccinia Virus protein VP39"/>
    <property type="match status" value="1"/>
</dbReference>
<proteinExistence type="predicted"/>
<evidence type="ECO:0008006" key="4">
    <source>
        <dbReference type="Google" id="ProtNLM"/>
    </source>
</evidence>
<accession>A0A383W7S0</accession>
<reference evidence="2 3" key="1">
    <citation type="submission" date="2016-10" db="EMBL/GenBank/DDBJ databases">
        <authorList>
            <person name="Cai Z."/>
        </authorList>
    </citation>
    <scope>NUCLEOTIDE SEQUENCE [LARGE SCALE GENOMIC DNA]</scope>
</reference>
<dbReference type="EMBL" id="FNXT01001151">
    <property type="protein sequence ID" value="SZX72726.1"/>
    <property type="molecule type" value="Genomic_DNA"/>
</dbReference>
<gene>
    <name evidence="2" type="ORF">BQ4739_LOCUS12873</name>
</gene>
<keyword evidence="3" id="KW-1185">Reference proteome</keyword>
<sequence length="359" mass="39683">MRDSFYIVELFSGNGSVSRILSKVLCVKAVRIDMDPDQGADITMDITQWDQAAADEVKRMAGATPANRKRAVVWASPPCTEYTTLKRGRPRNLAAADACVAAIARIAADLDAAMVLVENPGTGLLKERTVIQHYPHSVTLDYCQYGYSYRKRTMLWSSLPLPASFPARTCPGHPACPNTYINKETRKPCHVVNMLTDEGLQQRISVPDQLACLLGRALAELLPPLAHEPAPPATPSQKAKQRKCWEVDFVEQACMEDGVLWLRVAWVGYDLPTWITASKLNAPPGEYDFETPELRDWVVARHEALQRHSQRKRAHEEQQQQQQRKTRSRGAADGGSSSSSSSSATVSLADPLLADGYSP</sequence>
<evidence type="ECO:0000313" key="3">
    <source>
        <dbReference type="Proteomes" id="UP000256970"/>
    </source>
</evidence>
<evidence type="ECO:0000313" key="2">
    <source>
        <dbReference type="EMBL" id="SZX72726.1"/>
    </source>
</evidence>
<dbReference type="Proteomes" id="UP000256970">
    <property type="component" value="Unassembled WGS sequence"/>
</dbReference>
<dbReference type="SUPFAM" id="SSF53335">
    <property type="entry name" value="S-adenosyl-L-methionine-dependent methyltransferases"/>
    <property type="match status" value="1"/>
</dbReference>
<protein>
    <recommendedName>
        <fullName evidence="4">Chromo domain-containing protein</fullName>
    </recommendedName>
</protein>
<organism evidence="2 3">
    <name type="scientific">Tetradesmus obliquus</name>
    <name type="common">Green alga</name>
    <name type="synonym">Acutodesmus obliquus</name>
    <dbReference type="NCBI Taxonomy" id="3088"/>
    <lineage>
        <taxon>Eukaryota</taxon>
        <taxon>Viridiplantae</taxon>
        <taxon>Chlorophyta</taxon>
        <taxon>core chlorophytes</taxon>
        <taxon>Chlorophyceae</taxon>
        <taxon>CS clade</taxon>
        <taxon>Sphaeropleales</taxon>
        <taxon>Scenedesmaceae</taxon>
        <taxon>Tetradesmus</taxon>
    </lineage>
</organism>
<name>A0A383W7S0_TETOB</name>